<dbReference type="FunFam" id="3.40.50.1970:FF:000003">
    <property type="entry name" value="Alcohol dehydrogenase, iron-containing"/>
    <property type="match status" value="1"/>
</dbReference>
<protein>
    <recommendedName>
        <fullName evidence="3">hydroxyacid-oxoacid transhydrogenase</fullName>
        <ecNumber evidence="3">1.1.99.24</ecNumber>
    </recommendedName>
</protein>
<dbReference type="EC" id="1.1.99.24" evidence="3"/>
<dbReference type="Proteomes" id="UP001139505">
    <property type="component" value="Unassembled WGS sequence"/>
</dbReference>
<reference evidence="10" key="4">
    <citation type="submission" date="2022-04" db="EMBL/GenBank/DDBJ databases">
        <authorList>
            <person name="Komine T."/>
            <person name="Fukano H."/>
            <person name="Wada S."/>
        </authorList>
    </citation>
    <scope>NUCLEOTIDE SEQUENCE</scope>
    <source>
        <strain evidence="10">NJB18185</strain>
    </source>
</reference>
<dbReference type="RefSeq" id="WP_235616800.1">
    <property type="nucleotide sequence ID" value="NZ_BFCH01000018.1"/>
</dbReference>
<dbReference type="PANTHER" id="PTHR11496:SF83">
    <property type="entry name" value="HYDROXYACID-OXOACID TRANSHYDROGENASE, MITOCHONDRIAL"/>
    <property type="match status" value="1"/>
</dbReference>
<dbReference type="Pfam" id="PF25137">
    <property type="entry name" value="ADH_Fe_C"/>
    <property type="match status" value="1"/>
</dbReference>
<evidence type="ECO:0000259" key="8">
    <source>
        <dbReference type="Pfam" id="PF25137"/>
    </source>
</evidence>
<evidence type="ECO:0000313" key="12">
    <source>
        <dbReference type="Proteomes" id="UP001139505"/>
    </source>
</evidence>
<dbReference type="EMBL" id="BQYH01000005">
    <property type="protein sequence ID" value="GKU71340.1"/>
    <property type="molecule type" value="Genomic_DNA"/>
</dbReference>
<dbReference type="AlphaFoldDB" id="A0AA37PKF0"/>
<evidence type="ECO:0000313" key="10">
    <source>
        <dbReference type="EMBL" id="GKU71340.1"/>
    </source>
</evidence>
<evidence type="ECO:0000256" key="5">
    <source>
        <dbReference type="ARBA" id="ARBA00023002"/>
    </source>
</evidence>
<keyword evidence="11" id="KW-1185">Reference proteome</keyword>
<comment type="similarity">
    <text evidence="2">Belongs to the iron-containing alcohol dehydrogenase family. Hydroxyacid-oxoacid transhydrogenase subfamily.</text>
</comment>
<dbReference type="InterPro" id="IPR056798">
    <property type="entry name" value="ADH_Fe_C"/>
</dbReference>
<feature type="domain" description="Fe-containing alcohol dehydrogenase-like C-terminal" evidence="8">
    <location>
        <begin position="264"/>
        <end position="455"/>
    </location>
</feature>
<dbReference type="InterPro" id="IPR042157">
    <property type="entry name" value="HOT"/>
</dbReference>
<comment type="catalytic activity">
    <reaction evidence="6">
        <text>4-hydroxybutanoate + 2-oxoglutarate = (R)-2-hydroxyglutarate + succinate semialdehyde</text>
        <dbReference type="Rhea" id="RHEA:24734"/>
        <dbReference type="ChEBI" id="CHEBI:15801"/>
        <dbReference type="ChEBI" id="CHEBI:16724"/>
        <dbReference type="ChEBI" id="CHEBI:16810"/>
        <dbReference type="ChEBI" id="CHEBI:57706"/>
        <dbReference type="EC" id="1.1.99.24"/>
    </reaction>
</comment>
<evidence type="ECO:0000256" key="3">
    <source>
        <dbReference type="ARBA" id="ARBA00013182"/>
    </source>
</evidence>
<sequence length="459" mass="47598">MGASCPRTNPAAIGRPSVELLDSSMACCEFPAVAQGCDGAFTVDSSRITFGRGCIAELGERAGALGLRRVALFSDASVAALPIFARACDSLAGAGVDVVAYTDVHVEPTDASFAEATRFAQEAKPDGYVSLGGGSAIDTCKAANLYATYPADFLAYVNAPIGEGKPVPGPLRPHIACPTTAGTGSEVTGIAIFDLLSLTVKTGIASPALRPTEALVDPDCTASLPGGVVAAAGLDVLSHALESYTARPYVHRPAPARPSLRPMSQGANPWSDLGCSEALRVLGRNLEPAVRDASDGDAREQMMWAATLAGIAFGNAGVHAPHGMAYAVAGLVRDFHPAGYPPHESLVPHGMSVIVNAPAVFRYTAQASPQRHIEAARLLGADTRDAGPDDAGEVLATEIIRIMRAVGMPNGLSGVGYTDDDIAALTEGAFPQQRLLQNAPREMSKPALADLFGHAMRYW</sequence>
<dbReference type="GO" id="GO:0004022">
    <property type="term" value="F:alcohol dehydrogenase (NAD+) activity"/>
    <property type="evidence" value="ECO:0007669"/>
    <property type="project" value="InterPro"/>
</dbReference>
<dbReference type="InterPro" id="IPR039697">
    <property type="entry name" value="Alcohol_dehydrogenase_Fe"/>
</dbReference>
<name>A0AA37PKF0_9MYCO</name>
<dbReference type="GO" id="GO:0046872">
    <property type="term" value="F:metal ion binding"/>
    <property type="evidence" value="ECO:0007669"/>
    <property type="project" value="InterPro"/>
</dbReference>
<organism evidence="10 12">
    <name type="scientific">Mycobacterium montefiorense</name>
    <dbReference type="NCBI Taxonomy" id="154654"/>
    <lineage>
        <taxon>Bacteria</taxon>
        <taxon>Bacillati</taxon>
        <taxon>Actinomycetota</taxon>
        <taxon>Actinomycetes</taxon>
        <taxon>Mycobacteriales</taxon>
        <taxon>Mycobacteriaceae</taxon>
        <taxon>Mycobacterium</taxon>
        <taxon>Mycobacterium simiae complex</taxon>
    </lineage>
</organism>
<feature type="domain" description="Alcohol dehydrogenase iron-type/glycerol dehydrogenase GldA" evidence="7">
    <location>
        <begin position="46"/>
        <end position="218"/>
    </location>
</feature>
<comment type="catalytic activity">
    <reaction evidence="1">
        <text>(S)-3-hydroxybutanoate + 2-oxoglutarate = (R)-2-hydroxyglutarate + acetoacetate</text>
        <dbReference type="Rhea" id="RHEA:23048"/>
        <dbReference type="ChEBI" id="CHEBI:11047"/>
        <dbReference type="ChEBI" id="CHEBI:13705"/>
        <dbReference type="ChEBI" id="CHEBI:15801"/>
        <dbReference type="ChEBI" id="CHEBI:16810"/>
        <dbReference type="EC" id="1.1.99.24"/>
    </reaction>
</comment>
<keyword evidence="5" id="KW-0560">Oxidoreductase</keyword>
<evidence type="ECO:0000256" key="1">
    <source>
        <dbReference type="ARBA" id="ARBA00000813"/>
    </source>
</evidence>
<dbReference type="Gene3D" id="1.20.1090.10">
    <property type="entry name" value="Dehydroquinate synthase-like - alpha domain"/>
    <property type="match status" value="1"/>
</dbReference>
<reference evidence="10" key="3">
    <citation type="journal article" date="2022" name="Microbiol. Resour. Announc.">
        <title>Draft Genome Sequences of Eight Mycobacterium montefiorense Strains Isolated from Salamanders in Captivity.</title>
        <authorList>
            <person name="Komine T."/>
            <person name="Ihara H."/>
            <person name="Fukano H."/>
            <person name="Hoshino Y."/>
            <person name="Kurata O."/>
            <person name="Wada S."/>
        </authorList>
    </citation>
    <scope>NUCLEOTIDE SEQUENCE</scope>
    <source>
        <strain evidence="10">NJB18185</strain>
    </source>
</reference>
<proteinExistence type="inferred from homology"/>
<dbReference type="EMBL" id="BFCH01000018">
    <property type="protein sequence ID" value="GBG39087.1"/>
    <property type="molecule type" value="Genomic_DNA"/>
</dbReference>
<evidence type="ECO:0000313" key="9">
    <source>
        <dbReference type="EMBL" id="GBG39087.1"/>
    </source>
</evidence>
<dbReference type="Proteomes" id="UP000245060">
    <property type="component" value="Unassembled WGS sequence"/>
</dbReference>
<gene>
    <name evidence="9" type="ORF">MmonteBS_34590</name>
    <name evidence="10" type="ORF">NJB18185_11160</name>
</gene>
<evidence type="ECO:0000313" key="11">
    <source>
        <dbReference type="Proteomes" id="UP000245060"/>
    </source>
</evidence>
<evidence type="ECO:0000256" key="6">
    <source>
        <dbReference type="ARBA" id="ARBA00049496"/>
    </source>
</evidence>
<accession>A0AA37PKF0</accession>
<dbReference type="SUPFAM" id="SSF56796">
    <property type="entry name" value="Dehydroquinate synthase-like"/>
    <property type="match status" value="1"/>
</dbReference>
<dbReference type="Gene3D" id="3.40.50.1970">
    <property type="match status" value="1"/>
</dbReference>
<dbReference type="CDD" id="cd08190">
    <property type="entry name" value="HOT"/>
    <property type="match status" value="1"/>
</dbReference>
<dbReference type="Pfam" id="PF00465">
    <property type="entry name" value="Fe-ADH"/>
    <property type="match status" value="1"/>
</dbReference>
<dbReference type="InterPro" id="IPR001670">
    <property type="entry name" value="ADH_Fe/GldA"/>
</dbReference>
<reference evidence="11" key="2">
    <citation type="submission" date="2018-04" db="EMBL/GenBank/DDBJ databases">
        <title>Draft genome sequence of Mycobacterium montefiorense isolated from Japanese black salamander.</title>
        <authorList>
            <person name="Fukano H."/>
            <person name="Yoshida M."/>
            <person name="Shimizu A."/>
            <person name="Iwao H."/>
            <person name="Kurata O."/>
            <person name="Katayama Y."/>
            <person name="Omatsu T."/>
            <person name="Mizutani T."/>
            <person name="Wada S."/>
            <person name="Hoshino Y."/>
        </authorList>
    </citation>
    <scope>NUCLEOTIDE SEQUENCE [LARGE SCALE GENOMIC DNA]</scope>
    <source>
        <strain evidence="11">BS</strain>
    </source>
</reference>
<evidence type="ECO:0000256" key="2">
    <source>
        <dbReference type="ARBA" id="ARBA00010005"/>
    </source>
</evidence>
<reference evidence="9" key="1">
    <citation type="journal article" date="2018" name="Genome Announc.">
        <title>Draft Genome Sequence of Mycobacterium montefiorense Isolated from Japanese Black Salamander (Hynobius nigrescens).</title>
        <authorList>
            <person name="Fukano H."/>
            <person name="Yoshida M."/>
            <person name="Shimizu A."/>
            <person name="Iwao H."/>
            <person name="Katayama Y."/>
            <person name="Omatsu T."/>
            <person name="Mizutani T."/>
            <person name="Kurata O."/>
            <person name="Wada S."/>
            <person name="Hoshino Y."/>
        </authorList>
    </citation>
    <scope>NUCLEOTIDE SEQUENCE</scope>
    <source>
        <strain evidence="9">BS</strain>
    </source>
</reference>
<keyword evidence="4" id="KW-0809">Transit peptide</keyword>
<evidence type="ECO:0000259" key="7">
    <source>
        <dbReference type="Pfam" id="PF00465"/>
    </source>
</evidence>
<dbReference type="GO" id="GO:0047988">
    <property type="term" value="F:hydroxyacid-oxoacid transhydrogenase activity"/>
    <property type="evidence" value="ECO:0007669"/>
    <property type="project" value="UniProtKB-EC"/>
</dbReference>
<dbReference type="PANTHER" id="PTHR11496">
    <property type="entry name" value="ALCOHOL DEHYDROGENASE"/>
    <property type="match status" value="1"/>
</dbReference>
<evidence type="ECO:0000256" key="4">
    <source>
        <dbReference type="ARBA" id="ARBA00022946"/>
    </source>
</evidence>
<comment type="caution">
    <text evidence="10">The sequence shown here is derived from an EMBL/GenBank/DDBJ whole genome shotgun (WGS) entry which is preliminary data.</text>
</comment>